<keyword evidence="1" id="KW-0472">Membrane</keyword>
<gene>
    <name evidence="2" type="ORF">M0G41_08885</name>
</gene>
<keyword evidence="1" id="KW-1133">Transmembrane helix</keyword>
<sequence>MHAAHVTHLAGRWWAIEGGTLRSMPEYPDIEGPVALLSDLDGAHNAVLALQGNASAAVPLIEQRLRRDGVTDGESHVEMVRLSVLGNSFQALFSAVPMADWQRLVGWSEQGGDHRLLFPLLKVVESRLAPGEAAVVRYERRVFFLSVGNKACAYVDALAFDDDADSVAGSLGALADRVRATLAAGERPQVLHWYALDTPEGVDEQSLASSFGEAVGLEPRMAAMTTLRGSDGESFRSALPELFKGLRPSCSASPKLSLAAYAGERMLPWLAAAAAVAALVIGYLAFDLDTANAARDEAAAEHRAEVEQIDATLRAEPAPSIGSELTNTRAFVERLARAERNGDLVDELGRVRQLSSELVRILRVRLDPATGKMVIEGVMLPGEGAEMRLSRFVDRLRGAGLSPVTVPPPQGNQIAGFFSYAISRTAQVRPEAGA</sequence>
<comment type="caution">
    <text evidence="2">The sequence shown here is derived from an EMBL/GenBank/DDBJ whole genome shotgun (WGS) entry which is preliminary data.</text>
</comment>
<proteinExistence type="predicted"/>
<protein>
    <submittedName>
        <fullName evidence="2">Uncharacterized protein</fullName>
    </submittedName>
</protein>
<name>A0ABT0GGW4_9GAMM</name>
<keyword evidence="1" id="KW-0812">Transmembrane</keyword>
<keyword evidence="3" id="KW-1185">Reference proteome</keyword>
<evidence type="ECO:0000313" key="2">
    <source>
        <dbReference type="EMBL" id="MCK7593784.1"/>
    </source>
</evidence>
<dbReference type="RefSeq" id="WP_248208128.1">
    <property type="nucleotide sequence ID" value="NZ_JALNMH010000006.1"/>
</dbReference>
<dbReference type="Proteomes" id="UP001431449">
    <property type="component" value="Unassembled WGS sequence"/>
</dbReference>
<organism evidence="2 3">
    <name type="scientific">Pseudomarimonas salicorniae</name>
    <dbReference type="NCBI Taxonomy" id="2933270"/>
    <lineage>
        <taxon>Bacteria</taxon>
        <taxon>Pseudomonadati</taxon>
        <taxon>Pseudomonadota</taxon>
        <taxon>Gammaproteobacteria</taxon>
        <taxon>Lysobacterales</taxon>
        <taxon>Lysobacteraceae</taxon>
        <taxon>Pseudomarimonas</taxon>
    </lineage>
</organism>
<evidence type="ECO:0000313" key="3">
    <source>
        <dbReference type="Proteomes" id="UP001431449"/>
    </source>
</evidence>
<accession>A0ABT0GGW4</accession>
<dbReference type="EMBL" id="JALNMH010000006">
    <property type="protein sequence ID" value="MCK7593784.1"/>
    <property type="molecule type" value="Genomic_DNA"/>
</dbReference>
<reference evidence="2" key="1">
    <citation type="submission" date="2022-04" db="EMBL/GenBank/DDBJ databases">
        <title>Lysobacter sp. CAU 1642 isolated from sea sand.</title>
        <authorList>
            <person name="Kim W."/>
        </authorList>
    </citation>
    <scope>NUCLEOTIDE SEQUENCE</scope>
    <source>
        <strain evidence="2">CAU 1642</strain>
    </source>
</reference>
<evidence type="ECO:0000256" key="1">
    <source>
        <dbReference type="SAM" id="Phobius"/>
    </source>
</evidence>
<feature type="transmembrane region" description="Helical" evidence="1">
    <location>
        <begin position="266"/>
        <end position="286"/>
    </location>
</feature>